<sequence length="336" mass="36405">MTSPRLLEVDNLTVCFSTSRGEVYGTDDVSFSLDHGETLGVVGESGSGKSVTATSLIGVHPPLTRVRTTGSAKLEGRDLLTMSEQELRAVRGAEIGYVFQDPLTALNPSLTVGHHLVETMLVHTDMNRSAARRRAAELLDLVGIPNSAGALDSYPDQFSGGMRQRVLVALAISCRPKLLIADEATTALDPTVQSQILALLRSLCRELSMAMIMITHDFGVIAATCDRVQVMYAGRIVERGPVADVLAHPGHPYTAGLLRLAPRFELNHHHRLHPIPGRAPTVIRPQPGCRFAPRCELADDRCEREVPPLSADAAHTHACWRSSAELAAFTEDRTAE</sequence>
<dbReference type="SUPFAM" id="SSF52540">
    <property type="entry name" value="P-loop containing nucleoside triphosphate hydrolases"/>
    <property type="match status" value="1"/>
</dbReference>
<dbReference type="InterPro" id="IPR017871">
    <property type="entry name" value="ABC_transporter-like_CS"/>
</dbReference>
<dbReference type="Pfam" id="PF08352">
    <property type="entry name" value="oligo_HPY"/>
    <property type="match status" value="1"/>
</dbReference>
<evidence type="ECO:0000256" key="6">
    <source>
        <dbReference type="ARBA" id="ARBA00022840"/>
    </source>
</evidence>
<feature type="domain" description="ABC transporter" evidence="8">
    <location>
        <begin position="7"/>
        <end position="258"/>
    </location>
</feature>
<dbReference type="SMART" id="SM00382">
    <property type="entry name" value="AAA"/>
    <property type="match status" value="1"/>
</dbReference>
<proteinExistence type="inferred from homology"/>
<evidence type="ECO:0000256" key="3">
    <source>
        <dbReference type="ARBA" id="ARBA00022448"/>
    </source>
</evidence>
<dbReference type="InterPro" id="IPR003439">
    <property type="entry name" value="ABC_transporter-like_ATP-bd"/>
</dbReference>
<accession>A0ABU0ZSW9</accession>
<keyword evidence="5" id="KW-0547">Nucleotide-binding</keyword>
<comment type="subcellular location">
    <subcellularLocation>
        <location evidence="1">Cell membrane</location>
        <topology evidence="1">Peripheral membrane protein</topology>
    </subcellularLocation>
</comment>
<protein>
    <submittedName>
        <fullName evidence="9">ABC transporter ATP-binding protein</fullName>
    </submittedName>
</protein>
<dbReference type="CDD" id="cd03257">
    <property type="entry name" value="ABC_NikE_OppD_transporters"/>
    <property type="match status" value="1"/>
</dbReference>
<dbReference type="PROSITE" id="PS50893">
    <property type="entry name" value="ABC_TRANSPORTER_2"/>
    <property type="match status" value="1"/>
</dbReference>
<gene>
    <name evidence="9" type="ORF">RB614_37020</name>
</gene>
<evidence type="ECO:0000256" key="2">
    <source>
        <dbReference type="ARBA" id="ARBA00005417"/>
    </source>
</evidence>
<dbReference type="PANTHER" id="PTHR43297">
    <property type="entry name" value="OLIGOPEPTIDE TRANSPORT ATP-BINDING PROTEIN APPD"/>
    <property type="match status" value="1"/>
</dbReference>
<keyword evidence="3" id="KW-0813">Transport</keyword>
<evidence type="ECO:0000313" key="9">
    <source>
        <dbReference type="EMBL" id="MDQ7910114.1"/>
    </source>
</evidence>
<comment type="similarity">
    <text evidence="2">Belongs to the ABC transporter superfamily.</text>
</comment>
<evidence type="ECO:0000256" key="4">
    <source>
        <dbReference type="ARBA" id="ARBA00022475"/>
    </source>
</evidence>
<evidence type="ECO:0000313" key="10">
    <source>
        <dbReference type="Proteomes" id="UP001230908"/>
    </source>
</evidence>
<dbReference type="InterPro" id="IPR050388">
    <property type="entry name" value="ABC_Ni/Peptide_Import"/>
</dbReference>
<dbReference type="InterPro" id="IPR003593">
    <property type="entry name" value="AAA+_ATPase"/>
</dbReference>
<dbReference type="RefSeq" id="WP_308717367.1">
    <property type="nucleotide sequence ID" value="NZ_JAVHUY010000051.1"/>
</dbReference>
<dbReference type="InterPro" id="IPR027417">
    <property type="entry name" value="P-loop_NTPase"/>
</dbReference>
<dbReference type="EMBL" id="JAVHUY010000051">
    <property type="protein sequence ID" value="MDQ7910114.1"/>
    <property type="molecule type" value="Genomic_DNA"/>
</dbReference>
<comment type="caution">
    <text evidence="9">The sequence shown here is derived from an EMBL/GenBank/DDBJ whole genome shotgun (WGS) entry which is preliminary data.</text>
</comment>
<dbReference type="Proteomes" id="UP001230908">
    <property type="component" value="Unassembled WGS sequence"/>
</dbReference>
<dbReference type="GO" id="GO:0005524">
    <property type="term" value="F:ATP binding"/>
    <property type="evidence" value="ECO:0007669"/>
    <property type="project" value="UniProtKB-KW"/>
</dbReference>
<dbReference type="PANTHER" id="PTHR43297:SF2">
    <property type="entry name" value="DIPEPTIDE TRANSPORT ATP-BINDING PROTEIN DPPD"/>
    <property type="match status" value="1"/>
</dbReference>
<dbReference type="Gene3D" id="3.40.50.300">
    <property type="entry name" value="P-loop containing nucleotide triphosphate hydrolases"/>
    <property type="match status" value="1"/>
</dbReference>
<keyword evidence="6 9" id="KW-0067">ATP-binding</keyword>
<evidence type="ECO:0000259" key="8">
    <source>
        <dbReference type="PROSITE" id="PS50893"/>
    </source>
</evidence>
<evidence type="ECO:0000256" key="7">
    <source>
        <dbReference type="ARBA" id="ARBA00023136"/>
    </source>
</evidence>
<keyword evidence="10" id="KW-1185">Reference proteome</keyword>
<dbReference type="PROSITE" id="PS00211">
    <property type="entry name" value="ABC_TRANSPORTER_1"/>
    <property type="match status" value="1"/>
</dbReference>
<name>A0ABU0ZSW9_9ACTN</name>
<dbReference type="Pfam" id="PF00005">
    <property type="entry name" value="ABC_tran"/>
    <property type="match status" value="1"/>
</dbReference>
<reference evidence="9 10" key="1">
    <citation type="submission" date="2023-08" db="EMBL/GenBank/DDBJ databases">
        <title>Phytohabitans sansha sp. nov., isolated from marine sediment.</title>
        <authorList>
            <person name="Zhao Y."/>
            <person name="Yi K."/>
        </authorList>
    </citation>
    <scope>NUCLEOTIDE SEQUENCE [LARGE SCALE GENOMIC DNA]</scope>
    <source>
        <strain evidence="9 10">ZYX-F-186</strain>
    </source>
</reference>
<dbReference type="NCBIfam" id="TIGR01727">
    <property type="entry name" value="oligo_HPY"/>
    <property type="match status" value="1"/>
</dbReference>
<evidence type="ECO:0000256" key="1">
    <source>
        <dbReference type="ARBA" id="ARBA00004202"/>
    </source>
</evidence>
<keyword evidence="4" id="KW-1003">Cell membrane</keyword>
<organism evidence="9 10">
    <name type="scientific">Phytohabitans maris</name>
    <dbReference type="NCBI Taxonomy" id="3071409"/>
    <lineage>
        <taxon>Bacteria</taxon>
        <taxon>Bacillati</taxon>
        <taxon>Actinomycetota</taxon>
        <taxon>Actinomycetes</taxon>
        <taxon>Micromonosporales</taxon>
        <taxon>Micromonosporaceae</taxon>
    </lineage>
</organism>
<dbReference type="InterPro" id="IPR013563">
    <property type="entry name" value="Oligopep_ABC_C"/>
</dbReference>
<keyword evidence="7" id="KW-0472">Membrane</keyword>
<evidence type="ECO:0000256" key="5">
    <source>
        <dbReference type="ARBA" id="ARBA00022741"/>
    </source>
</evidence>